<sequence>MVDFYEYSTPELVRLLGNGFKEYRIRCNLTQKDVSEQSGIGLTTIHKFENGTAGNILLSTFIVLLKVVGQISGLEEFDYYLIKLGNSPYSSAELEMSYYELATMAGINMMPFSSNSYNT</sequence>
<accession>U6RHU0</accession>
<dbReference type="InterPro" id="IPR001387">
    <property type="entry name" value="Cro/C1-type_HTH"/>
</dbReference>
<proteinExistence type="predicted"/>
<evidence type="ECO:0000313" key="3">
    <source>
        <dbReference type="Proteomes" id="UP000017831"/>
    </source>
</evidence>
<dbReference type="AlphaFoldDB" id="U6RHU0"/>
<dbReference type="EMBL" id="AQHY01000021">
    <property type="protein sequence ID" value="EOA55316.1"/>
    <property type="molecule type" value="Genomic_DNA"/>
</dbReference>
<dbReference type="CDD" id="cd00093">
    <property type="entry name" value="HTH_XRE"/>
    <property type="match status" value="1"/>
</dbReference>
<dbReference type="SUPFAM" id="SSF47413">
    <property type="entry name" value="lambda repressor-like DNA-binding domains"/>
    <property type="match status" value="1"/>
</dbReference>
<dbReference type="RefSeq" id="WP_005939628.1">
    <property type="nucleotide sequence ID" value="NZ_KB890370.1"/>
</dbReference>
<dbReference type="STRING" id="1121098.HMPREF1534_01725"/>
<name>U6RHU0_9BACT</name>
<dbReference type="InterPro" id="IPR010982">
    <property type="entry name" value="Lambda_DNA-bd_dom_sf"/>
</dbReference>
<evidence type="ECO:0000313" key="2">
    <source>
        <dbReference type="EMBL" id="EOA55316.1"/>
    </source>
</evidence>
<dbReference type="Gene3D" id="1.10.260.40">
    <property type="entry name" value="lambda repressor-like DNA-binding domains"/>
    <property type="match status" value="1"/>
</dbReference>
<dbReference type="eggNOG" id="COG3550">
    <property type="taxonomic scope" value="Bacteria"/>
</dbReference>
<dbReference type="Proteomes" id="UP000017831">
    <property type="component" value="Unassembled WGS sequence"/>
</dbReference>
<dbReference type="PROSITE" id="PS50943">
    <property type="entry name" value="HTH_CROC1"/>
    <property type="match status" value="1"/>
</dbReference>
<dbReference type="GeneID" id="60062299"/>
<dbReference type="Pfam" id="PF01381">
    <property type="entry name" value="HTH_3"/>
    <property type="match status" value="1"/>
</dbReference>
<dbReference type="GO" id="GO:0003677">
    <property type="term" value="F:DNA binding"/>
    <property type="evidence" value="ECO:0007669"/>
    <property type="project" value="InterPro"/>
</dbReference>
<feature type="domain" description="HTH cro/C1-type" evidence="1">
    <location>
        <begin position="20"/>
        <end position="74"/>
    </location>
</feature>
<reference evidence="2 3" key="1">
    <citation type="submission" date="2013-04" db="EMBL/GenBank/DDBJ databases">
        <title>The Genome Sequence of Bacteroides massiliensis DSM 17679.</title>
        <authorList>
            <consortium name="The Broad Institute Genomics Platform"/>
            <person name="Earl A."/>
            <person name="Ward D."/>
            <person name="Feldgarden M."/>
            <person name="Gevers D."/>
            <person name="Martens E."/>
            <person name="Fenner L."/>
            <person name="Roux V."/>
            <person name="Mallet M.N."/>
            <person name="Raoult D."/>
            <person name="Walker B."/>
            <person name="Young S."/>
            <person name="Zeng Q."/>
            <person name="Gargeya S."/>
            <person name="Fitzgerald M."/>
            <person name="Haas B."/>
            <person name="Abouelleil A."/>
            <person name="Allen A.W."/>
            <person name="Alvarado L."/>
            <person name="Arachchi H.M."/>
            <person name="Berlin A.M."/>
            <person name="Chapman S.B."/>
            <person name="Gainer-Dewar J."/>
            <person name="Goldberg J."/>
            <person name="Griggs A."/>
            <person name="Gujja S."/>
            <person name="Hansen M."/>
            <person name="Howarth C."/>
            <person name="Imamovic A."/>
            <person name="Ireland A."/>
            <person name="Larimer J."/>
            <person name="McCowan C."/>
            <person name="Murphy C."/>
            <person name="Pearson M."/>
            <person name="Poon T.W."/>
            <person name="Priest M."/>
            <person name="Roberts A."/>
            <person name="Saif S."/>
            <person name="Shea T."/>
            <person name="Sisk P."/>
            <person name="Sykes S."/>
            <person name="Wortman J."/>
            <person name="Nusbaum C."/>
            <person name="Birren B."/>
        </authorList>
    </citation>
    <scope>NUCLEOTIDE SEQUENCE [LARGE SCALE GENOMIC DNA]</scope>
    <source>
        <strain evidence="3">B84634 / Timone 84634 / DSM 17679 / JCM 13223</strain>
    </source>
</reference>
<comment type="caution">
    <text evidence="2">The sequence shown here is derived from an EMBL/GenBank/DDBJ whole genome shotgun (WGS) entry which is preliminary data.</text>
</comment>
<gene>
    <name evidence="2" type="ORF">HMPREF1534_01725</name>
</gene>
<evidence type="ECO:0000259" key="1">
    <source>
        <dbReference type="PROSITE" id="PS50943"/>
    </source>
</evidence>
<dbReference type="HOGENOM" id="CLU_153788_0_5_10"/>
<dbReference type="OrthoDB" id="1028795at2"/>
<keyword evidence="3" id="KW-1185">Reference proteome</keyword>
<organism evidence="2 3">
    <name type="scientific">Phocaeicola massiliensis B84634 = Timone 84634 = DSM 17679 = JCM 13223</name>
    <dbReference type="NCBI Taxonomy" id="1121098"/>
    <lineage>
        <taxon>Bacteria</taxon>
        <taxon>Pseudomonadati</taxon>
        <taxon>Bacteroidota</taxon>
        <taxon>Bacteroidia</taxon>
        <taxon>Bacteroidales</taxon>
        <taxon>Bacteroidaceae</taxon>
        <taxon>Phocaeicola</taxon>
    </lineage>
</organism>
<dbReference type="PATRIC" id="fig|1121098.3.peg.1751"/>
<protein>
    <recommendedName>
        <fullName evidence="1">HTH cro/C1-type domain-containing protein</fullName>
    </recommendedName>
</protein>
<dbReference type="eggNOG" id="COG1396">
    <property type="taxonomic scope" value="Bacteria"/>
</dbReference>